<dbReference type="SUPFAM" id="SSF46785">
    <property type="entry name" value="Winged helix' DNA-binding domain"/>
    <property type="match status" value="1"/>
</dbReference>
<keyword evidence="1 7" id="KW-0489">Methyltransferase</keyword>
<accession>A0A2J6SH23</accession>
<reference evidence="7 8" key="1">
    <citation type="submission" date="2016-04" db="EMBL/GenBank/DDBJ databases">
        <title>A degradative enzymes factory behind the ericoid mycorrhizal symbiosis.</title>
        <authorList>
            <consortium name="DOE Joint Genome Institute"/>
            <person name="Martino E."/>
            <person name="Morin E."/>
            <person name="Grelet G."/>
            <person name="Kuo A."/>
            <person name="Kohler A."/>
            <person name="Daghino S."/>
            <person name="Barry K."/>
            <person name="Choi C."/>
            <person name="Cichocki N."/>
            <person name="Clum A."/>
            <person name="Copeland A."/>
            <person name="Hainaut M."/>
            <person name="Haridas S."/>
            <person name="Labutti K."/>
            <person name="Lindquist E."/>
            <person name="Lipzen A."/>
            <person name="Khouja H.-R."/>
            <person name="Murat C."/>
            <person name="Ohm R."/>
            <person name="Olson A."/>
            <person name="Spatafora J."/>
            <person name="Veneault-Fourrey C."/>
            <person name="Henrissat B."/>
            <person name="Grigoriev I."/>
            <person name="Martin F."/>
            <person name="Perotto S."/>
        </authorList>
    </citation>
    <scope>NUCLEOTIDE SEQUENCE [LARGE SCALE GENOMIC DNA]</scope>
    <source>
        <strain evidence="7 8">E</strain>
    </source>
</reference>
<feature type="domain" description="O-methyltransferase C-terminal" evidence="5">
    <location>
        <begin position="223"/>
        <end position="361"/>
    </location>
</feature>
<keyword evidence="8" id="KW-1185">Reference proteome</keyword>
<dbReference type="InterPro" id="IPR016461">
    <property type="entry name" value="COMT-like"/>
</dbReference>
<dbReference type="SUPFAM" id="SSF53335">
    <property type="entry name" value="S-adenosyl-L-methionine-dependent methyltransferases"/>
    <property type="match status" value="1"/>
</dbReference>
<dbReference type="PANTHER" id="PTHR43712:SF4">
    <property type="entry name" value="O-METHYLTRANSFERASE DOMAIN-CONTAINING PROTEIN"/>
    <property type="match status" value="1"/>
</dbReference>
<evidence type="ECO:0000313" key="8">
    <source>
        <dbReference type="Proteomes" id="UP000235371"/>
    </source>
</evidence>
<gene>
    <name evidence="7" type="ORF">K444DRAFT_576785</name>
</gene>
<dbReference type="EMBL" id="KZ613914">
    <property type="protein sequence ID" value="PMD50076.1"/>
    <property type="molecule type" value="Genomic_DNA"/>
</dbReference>
<proteinExistence type="predicted"/>
<evidence type="ECO:0000256" key="1">
    <source>
        <dbReference type="ARBA" id="ARBA00022603"/>
    </source>
</evidence>
<dbReference type="GeneID" id="36585626"/>
<keyword evidence="2 7" id="KW-0808">Transferase</keyword>
<dbReference type="AlphaFoldDB" id="A0A2J6SH23"/>
<dbReference type="GO" id="GO:0008171">
    <property type="term" value="F:O-methyltransferase activity"/>
    <property type="evidence" value="ECO:0007669"/>
    <property type="project" value="InterPro"/>
</dbReference>
<dbReference type="InterPro" id="IPR036390">
    <property type="entry name" value="WH_DNA-bd_sf"/>
</dbReference>
<dbReference type="PANTHER" id="PTHR43712">
    <property type="entry name" value="PUTATIVE (AFU_ORTHOLOGUE AFUA_4G14580)-RELATED"/>
    <property type="match status" value="1"/>
</dbReference>
<dbReference type="GO" id="GO:0032259">
    <property type="term" value="P:methylation"/>
    <property type="evidence" value="ECO:0007669"/>
    <property type="project" value="UniProtKB-KW"/>
</dbReference>
<dbReference type="InterPro" id="IPR012967">
    <property type="entry name" value="COMT_dimerisation"/>
</dbReference>
<dbReference type="Proteomes" id="UP000235371">
    <property type="component" value="Unassembled WGS sequence"/>
</dbReference>
<dbReference type="PIRSF" id="PIRSF005739">
    <property type="entry name" value="O-mtase"/>
    <property type="match status" value="1"/>
</dbReference>
<dbReference type="Pfam" id="PF00891">
    <property type="entry name" value="Methyltransf_2"/>
    <property type="match status" value="1"/>
</dbReference>
<dbReference type="PROSITE" id="PS51683">
    <property type="entry name" value="SAM_OMT_II"/>
    <property type="match status" value="1"/>
</dbReference>
<dbReference type="RefSeq" id="XP_024726980.1">
    <property type="nucleotide sequence ID" value="XM_024877549.1"/>
</dbReference>
<feature type="domain" description="O-methyltransferase dimerisation" evidence="6">
    <location>
        <begin position="45"/>
        <end position="119"/>
    </location>
</feature>
<name>A0A2J6SH23_9HELO</name>
<dbReference type="InParanoid" id="A0A2J6SH23"/>
<evidence type="ECO:0000313" key="7">
    <source>
        <dbReference type="EMBL" id="PMD50076.1"/>
    </source>
</evidence>
<dbReference type="InterPro" id="IPR036388">
    <property type="entry name" value="WH-like_DNA-bd_sf"/>
</dbReference>
<evidence type="ECO:0000256" key="4">
    <source>
        <dbReference type="PIRSR" id="PIRSR005739-1"/>
    </source>
</evidence>
<evidence type="ECO:0000256" key="2">
    <source>
        <dbReference type="ARBA" id="ARBA00022679"/>
    </source>
</evidence>
<protein>
    <submittedName>
        <fullName evidence="7">S-adenosyl-L-methionine-dependent methyltransferase</fullName>
    </submittedName>
</protein>
<dbReference type="Gene3D" id="1.10.10.10">
    <property type="entry name" value="Winged helix-like DNA-binding domain superfamily/Winged helix DNA-binding domain"/>
    <property type="match status" value="1"/>
</dbReference>
<dbReference type="OrthoDB" id="2410195at2759"/>
<evidence type="ECO:0000259" key="6">
    <source>
        <dbReference type="Pfam" id="PF08100"/>
    </source>
</evidence>
<dbReference type="GO" id="GO:0046983">
    <property type="term" value="F:protein dimerization activity"/>
    <property type="evidence" value="ECO:0007669"/>
    <property type="project" value="InterPro"/>
</dbReference>
<feature type="active site" description="Proton acceptor" evidence="4">
    <location>
        <position position="291"/>
    </location>
</feature>
<dbReference type="InterPro" id="IPR029063">
    <property type="entry name" value="SAM-dependent_MTases_sf"/>
</dbReference>
<dbReference type="InterPro" id="IPR001077">
    <property type="entry name" value="COMT_C"/>
</dbReference>
<dbReference type="Gene3D" id="3.40.50.150">
    <property type="entry name" value="Vaccinia Virus protein VP39"/>
    <property type="match status" value="1"/>
</dbReference>
<evidence type="ECO:0000259" key="5">
    <source>
        <dbReference type="Pfam" id="PF00891"/>
    </source>
</evidence>
<dbReference type="Pfam" id="PF08100">
    <property type="entry name" value="Dimerisation"/>
    <property type="match status" value="1"/>
</dbReference>
<keyword evidence="3" id="KW-0949">S-adenosyl-L-methionine</keyword>
<sequence length="383" mass="42898">MDDLLNPVEKFITTADCKTKIKLALKLRDLANSLDSPDNTLDKIAFGGLTTAVVRTGFDLKLFHLFSKSDGSLTIDEIAKTTEASPILLGRILRHLSAVGVLTQTGIDSFKSNQVSKNLCVPAVAAGIDWFFTGLGPQFIALPNYLQKTNYENPTDVMHSVLQDAYNLEGEDGFDWLRKNPKTLEIFQNFMSIRRQGAQDTWLSVYPVEEETKSWSPEKAVYVNIGGNIGMQNAEFKAKYPNVPGRVILQDRPENIEKALQTPGVENMVYDFFTPQPVKGAKFYYYRTVLHNWPDDKVVEILKNTRAAMEEGSLILVDEMVVPDVGANSWCTSIDLVMLCGHASCQRTQTQWDNVFTRAGLRRLSTVVYQVHTNECVMSLQAV</sequence>
<organism evidence="7 8">
    <name type="scientific">Hyaloscypha bicolor E</name>
    <dbReference type="NCBI Taxonomy" id="1095630"/>
    <lineage>
        <taxon>Eukaryota</taxon>
        <taxon>Fungi</taxon>
        <taxon>Dikarya</taxon>
        <taxon>Ascomycota</taxon>
        <taxon>Pezizomycotina</taxon>
        <taxon>Leotiomycetes</taxon>
        <taxon>Helotiales</taxon>
        <taxon>Hyaloscyphaceae</taxon>
        <taxon>Hyaloscypha</taxon>
        <taxon>Hyaloscypha bicolor</taxon>
    </lineage>
</organism>
<evidence type="ECO:0000256" key="3">
    <source>
        <dbReference type="ARBA" id="ARBA00022691"/>
    </source>
</evidence>